<evidence type="ECO:0000256" key="9">
    <source>
        <dbReference type="ARBA" id="ARBA00023049"/>
    </source>
</evidence>
<evidence type="ECO:0000256" key="6">
    <source>
        <dbReference type="ARBA" id="ARBA00022801"/>
    </source>
</evidence>
<organism evidence="13 14">
    <name type="scientific">Spectribacter acetivorans</name>
    <dbReference type="NCBI Taxonomy" id="3075603"/>
    <lineage>
        <taxon>Bacteria</taxon>
        <taxon>Pseudomonadati</taxon>
        <taxon>Pseudomonadota</taxon>
        <taxon>Gammaproteobacteria</taxon>
        <taxon>Salinisphaerales</taxon>
        <taxon>Salinisphaeraceae</taxon>
        <taxon>Spectribacter</taxon>
    </lineage>
</organism>
<name>A0ABU3B572_9GAMM</name>
<comment type="subcellular location">
    <subcellularLocation>
        <location evidence="2">Membrane</location>
        <topology evidence="2">Multi-pass membrane protein</topology>
    </subcellularLocation>
</comment>
<accession>A0ABU3B572</accession>
<keyword evidence="9 11" id="KW-0482">Metalloprotease</keyword>
<evidence type="ECO:0000313" key="13">
    <source>
        <dbReference type="EMBL" id="MDT0617328.1"/>
    </source>
</evidence>
<dbReference type="Pfam" id="PF17820">
    <property type="entry name" value="PDZ_6"/>
    <property type="match status" value="1"/>
</dbReference>
<evidence type="ECO:0000256" key="4">
    <source>
        <dbReference type="ARBA" id="ARBA00022670"/>
    </source>
</evidence>
<dbReference type="Pfam" id="PF02163">
    <property type="entry name" value="Peptidase_M50"/>
    <property type="match status" value="1"/>
</dbReference>
<evidence type="ECO:0000256" key="7">
    <source>
        <dbReference type="ARBA" id="ARBA00022833"/>
    </source>
</evidence>
<feature type="transmembrane region" description="Helical" evidence="11">
    <location>
        <begin position="98"/>
        <end position="119"/>
    </location>
</feature>
<dbReference type="PANTHER" id="PTHR42837:SF2">
    <property type="entry name" value="MEMBRANE METALLOPROTEASE ARASP2, CHLOROPLASTIC-RELATED"/>
    <property type="match status" value="1"/>
</dbReference>
<feature type="transmembrane region" description="Helical" evidence="11">
    <location>
        <begin position="6"/>
        <end position="29"/>
    </location>
</feature>
<evidence type="ECO:0000256" key="11">
    <source>
        <dbReference type="RuleBase" id="RU362031"/>
    </source>
</evidence>
<dbReference type="Proteomes" id="UP001259982">
    <property type="component" value="Unassembled WGS sequence"/>
</dbReference>
<dbReference type="CDD" id="cd23081">
    <property type="entry name" value="cpPDZ_EcRseP-like"/>
    <property type="match status" value="1"/>
</dbReference>
<evidence type="ECO:0000256" key="5">
    <source>
        <dbReference type="ARBA" id="ARBA00022692"/>
    </source>
</evidence>
<keyword evidence="8 11" id="KW-1133">Transmembrane helix</keyword>
<evidence type="ECO:0000256" key="10">
    <source>
        <dbReference type="ARBA" id="ARBA00023136"/>
    </source>
</evidence>
<dbReference type="CDD" id="cd06163">
    <property type="entry name" value="S2P-M50_PDZ_RseP-like"/>
    <property type="match status" value="1"/>
</dbReference>
<dbReference type="GO" id="GO:0008237">
    <property type="term" value="F:metallopeptidase activity"/>
    <property type="evidence" value="ECO:0007669"/>
    <property type="project" value="UniProtKB-KW"/>
</dbReference>
<keyword evidence="11" id="KW-0479">Metal-binding</keyword>
<evidence type="ECO:0000256" key="3">
    <source>
        <dbReference type="ARBA" id="ARBA00007931"/>
    </source>
</evidence>
<keyword evidence="4" id="KW-0645">Protease</keyword>
<dbReference type="EMBL" id="JAVRHY010000002">
    <property type="protein sequence ID" value="MDT0617328.1"/>
    <property type="molecule type" value="Genomic_DNA"/>
</dbReference>
<dbReference type="InterPro" id="IPR036034">
    <property type="entry name" value="PDZ_sf"/>
</dbReference>
<dbReference type="SMART" id="SM00228">
    <property type="entry name" value="PDZ"/>
    <property type="match status" value="2"/>
</dbReference>
<gene>
    <name evidence="13" type="primary">rseP</name>
    <name evidence="13" type="ORF">RM531_02475</name>
</gene>
<dbReference type="InterPro" id="IPR001478">
    <property type="entry name" value="PDZ"/>
</dbReference>
<protein>
    <recommendedName>
        <fullName evidence="11">Zinc metalloprotease</fullName>
        <ecNumber evidence="11">3.4.24.-</ecNumber>
    </recommendedName>
</protein>
<dbReference type="InterPro" id="IPR041489">
    <property type="entry name" value="PDZ_6"/>
</dbReference>
<evidence type="ECO:0000256" key="1">
    <source>
        <dbReference type="ARBA" id="ARBA00001947"/>
    </source>
</evidence>
<dbReference type="PANTHER" id="PTHR42837">
    <property type="entry name" value="REGULATOR OF SIGMA-E PROTEASE RSEP"/>
    <property type="match status" value="1"/>
</dbReference>
<comment type="similarity">
    <text evidence="3 11">Belongs to the peptidase M50B family.</text>
</comment>
<dbReference type="InterPro" id="IPR008915">
    <property type="entry name" value="Peptidase_M50"/>
</dbReference>
<feature type="domain" description="PDZ" evidence="12">
    <location>
        <begin position="180"/>
        <end position="254"/>
    </location>
</feature>
<keyword evidence="10 11" id="KW-0472">Membrane</keyword>
<keyword evidence="7 11" id="KW-0862">Zinc</keyword>
<keyword evidence="5 11" id="KW-0812">Transmembrane</keyword>
<comment type="caution">
    <text evidence="13">The sequence shown here is derived from an EMBL/GenBank/DDBJ whole genome shotgun (WGS) entry which is preliminary data.</text>
</comment>
<feature type="transmembrane region" description="Helical" evidence="11">
    <location>
        <begin position="421"/>
        <end position="443"/>
    </location>
</feature>
<proteinExistence type="inferred from homology"/>
<keyword evidence="14" id="KW-1185">Reference proteome</keyword>
<evidence type="ECO:0000313" key="14">
    <source>
        <dbReference type="Proteomes" id="UP001259982"/>
    </source>
</evidence>
<sequence length="451" mass="48106">MPEWLMSVPAFIVAIGVLVAVHEFGHFWVARRLGVQVLRYSVGFGPRLLGRTGRDGTEYWLSAVPLGGYVKMLDEREGEVPADQVHRAFNRQPVASRIAIVAAGPGINFLFAILAYWVVFMLGVGGIKPVIGDVPAETRAAAAGLEQRDQVVAVDGKDTPTWQELRLTLLQRTLDGDAVSLTVNAADGGQRRVALDLSGMSAEPETLFTELGIQPFQPGGVPIIADVLDGSAAAAAGMQAGDRVLAAGGESLDGPQALVDWVQARPGETIDLKIERNGQPMTLPVTLARTEGEDGPVGRLGAQISVDASQWEALRTVTRLDPLSAIPAAAAETWSITALTVRLLWRMVIGDVSWKNISGPIQIADYAGKTATIGLEAFLGFLALVSVSLAVLNLLPVPVLDGGHLMYYAVEIIRGRPLSEHAQIIGQQAGMLALLMLMSLAFYNDIMRLLG</sequence>
<dbReference type="InterPro" id="IPR004387">
    <property type="entry name" value="Pept_M50_Zn"/>
</dbReference>
<comment type="cofactor">
    <cofactor evidence="1 11">
        <name>Zn(2+)</name>
        <dbReference type="ChEBI" id="CHEBI:29105"/>
    </cofactor>
</comment>
<feature type="transmembrane region" description="Helical" evidence="11">
    <location>
        <begin position="378"/>
        <end position="400"/>
    </location>
</feature>
<dbReference type="SUPFAM" id="SSF50156">
    <property type="entry name" value="PDZ domain-like"/>
    <property type="match status" value="2"/>
</dbReference>
<dbReference type="NCBIfam" id="TIGR00054">
    <property type="entry name" value="RIP metalloprotease RseP"/>
    <property type="match status" value="1"/>
</dbReference>
<dbReference type="Gene3D" id="2.30.42.10">
    <property type="match status" value="2"/>
</dbReference>
<dbReference type="RefSeq" id="WP_311657039.1">
    <property type="nucleotide sequence ID" value="NZ_JAVRHY010000002.1"/>
</dbReference>
<evidence type="ECO:0000256" key="2">
    <source>
        <dbReference type="ARBA" id="ARBA00004141"/>
    </source>
</evidence>
<evidence type="ECO:0000256" key="8">
    <source>
        <dbReference type="ARBA" id="ARBA00022989"/>
    </source>
</evidence>
<dbReference type="PROSITE" id="PS50106">
    <property type="entry name" value="PDZ"/>
    <property type="match status" value="1"/>
</dbReference>
<evidence type="ECO:0000259" key="12">
    <source>
        <dbReference type="PROSITE" id="PS50106"/>
    </source>
</evidence>
<dbReference type="EC" id="3.4.24.-" evidence="11"/>
<keyword evidence="6 11" id="KW-0378">Hydrolase</keyword>
<reference evidence="13 14" key="1">
    <citation type="submission" date="2023-09" db="EMBL/GenBank/DDBJ databases">
        <authorList>
            <person name="Rey-Velasco X."/>
        </authorList>
    </citation>
    <scope>NUCLEOTIDE SEQUENCE [LARGE SCALE GENOMIC DNA]</scope>
    <source>
        <strain evidence="13 14">P385</strain>
    </source>
</reference>